<keyword evidence="1" id="KW-1277">Toxin-antitoxin system</keyword>
<evidence type="ECO:0000313" key="4">
    <source>
        <dbReference type="Proteomes" id="UP000461443"/>
    </source>
</evidence>
<accession>A0A845SLA5</accession>
<evidence type="ECO:0000256" key="2">
    <source>
        <dbReference type="ARBA" id="ARBA00049988"/>
    </source>
</evidence>
<evidence type="ECO:0000256" key="1">
    <source>
        <dbReference type="ARBA" id="ARBA00022649"/>
    </source>
</evidence>
<dbReference type="PANTHER" id="PTHR35401">
    <property type="entry name" value="COPG FAMILY HELIX-TURN-HELIX PROTEIN-RELATED-RELATED"/>
    <property type="match status" value="1"/>
</dbReference>
<name>A0A845SLA5_9GAMM</name>
<dbReference type="InterPro" id="IPR010985">
    <property type="entry name" value="Ribbon_hlx_hlx"/>
</dbReference>
<evidence type="ECO:0000313" key="3">
    <source>
        <dbReference type="EMBL" id="NDL63754.1"/>
    </source>
</evidence>
<dbReference type="Pfam" id="PF08681">
    <property type="entry name" value="TacA1"/>
    <property type="match status" value="1"/>
</dbReference>
<reference evidence="3 4" key="2">
    <citation type="submission" date="2020-02" db="EMBL/GenBank/DDBJ databases">
        <title>The new genus of Enterobacteriales.</title>
        <authorList>
            <person name="Kim I.S."/>
        </authorList>
    </citation>
    <scope>NUCLEOTIDE SEQUENCE [LARGE SCALE GENOMIC DNA]</scope>
    <source>
        <strain evidence="3 4">SAP-6</strain>
    </source>
</reference>
<dbReference type="Proteomes" id="UP000461443">
    <property type="component" value="Unassembled WGS sequence"/>
</dbReference>
<comment type="similarity">
    <text evidence="2">Belongs to the TacA antitoxin family.</text>
</comment>
<reference evidence="3 4" key="1">
    <citation type="submission" date="2019-12" db="EMBL/GenBank/DDBJ databases">
        <authorList>
            <person name="Lee S.D."/>
        </authorList>
    </citation>
    <scope>NUCLEOTIDE SEQUENCE [LARGE SCALE GENOMIC DNA]</scope>
    <source>
        <strain evidence="3 4">SAP-6</strain>
    </source>
</reference>
<dbReference type="EMBL" id="WUBS01000009">
    <property type="protein sequence ID" value="NDL63754.1"/>
    <property type="molecule type" value="Genomic_DNA"/>
</dbReference>
<dbReference type="GO" id="GO:0006355">
    <property type="term" value="P:regulation of DNA-templated transcription"/>
    <property type="evidence" value="ECO:0007669"/>
    <property type="project" value="InterPro"/>
</dbReference>
<dbReference type="SUPFAM" id="SSF47598">
    <property type="entry name" value="Ribbon-helix-helix"/>
    <property type="match status" value="1"/>
</dbReference>
<dbReference type="AlphaFoldDB" id="A0A845SLA5"/>
<dbReference type="Gene3D" id="1.20.5.780">
    <property type="entry name" value="Single helix bin"/>
    <property type="match status" value="1"/>
</dbReference>
<keyword evidence="4" id="KW-1185">Reference proteome</keyword>
<dbReference type="RefSeq" id="WP_162366475.1">
    <property type="nucleotide sequence ID" value="NZ_WUBS01000009.1"/>
</dbReference>
<proteinExistence type="inferred from homology"/>
<organism evidence="3 4">
    <name type="scientific">Acerihabitans arboris</name>
    <dbReference type="NCBI Taxonomy" id="2691583"/>
    <lineage>
        <taxon>Bacteria</taxon>
        <taxon>Pseudomonadati</taxon>
        <taxon>Pseudomonadota</taxon>
        <taxon>Gammaproteobacteria</taxon>
        <taxon>Enterobacterales</taxon>
        <taxon>Pectobacteriaceae</taxon>
        <taxon>Acerihabitans</taxon>
    </lineage>
</organism>
<gene>
    <name evidence="3" type="ORF">GRH90_13475</name>
</gene>
<sequence length="89" mass="9897">MATTARLEARIPLELHVLIKHAAGLQGISMTDFIITATHDAAKRAIEETAVLQLAMEDQLKFAETLLEDRDPPTALLRAMGRRKEFGKK</sequence>
<comment type="caution">
    <text evidence="3">The sequence shown here is derived from an EMBL/GenBank/DDBJ whole genome shotgun (WGS) entry which is preliminary data.</text>
</comment>
<dbReference type="PANTHER" id="PTHR35401:SF2">
    <property type="entry name" value="ABC-TYPE TRANSPORT SYSTEM"/>
    <property type="match status" value="1"/>
</dbReference>
<dbReference type="InterPro" id="IPR014795">
    <property type="entry name" value="TacA_1-like"/>
</dbReference>
<protein>
    <submittedName>
        <fullName evidence="3">DUF1778 domain-containing protein</fullName>
    </submittedName>
</protein>